<evidence type="ECO:0000256" key="2">
    <source>
        <dbReference type="ARBA" id="ARBA00022898"/>
    </source>
</evidence>
<dbReference type="HAMAP" id="MF_01201">
    <property type="entry name" value="Ala_racemase"/>
    <property type="match status" value="1"/>
</dbReference>
<sequence>MRISQAASIEQAGRYRDTWAKVDLGAIRSNVLTIRKNLPSHTKLMAVVKANGYGHGSVEAARMAIQAGAQYLAVAFLSEALQLRKNGITAPILILSPIKPQEVHAACILNVMLTVTSASWFDELSRVSKGIPPKKLKIHIKLDTGLGRIGIRNHQEWMDLVPWLQATDVIVDGVYTHFATAGREETDFLQKQWGRFQEMMAWVKNSGLKVNHYHCANSAAALRFPELAMDMVRIGAAMFGFYPKNLVPEVDLKPALSVYSSLMEVKKLSKGEYIGYDNSYQAQDEEWIGTVPIGYADGWSQSLRGSEVLVDGCRMPVVGKICMDQLMIRLPCYYPVGTDVTLIGKQGSQMITCAELASYMGSVAQEISTSLTSRISRSYTDSRLPIAKNRVPVILRR</sequence>
<dbReference type="SMART" id="SM01005">
    <property type="entry name" value="Ala_racemase_C"/>
    <property type="match status" value="1"/>
</dbReference>
<dbReference type="InterPro" id="IPR011079">
    <property type="entry name" value="Ala_racemase_C"/>
</dbReference>
<dbReference type="Gene3D" id="2.40.37.10">
    <property type="entry name" value="Lyase, Ornithine Decarboxylase, Chain A, domain 1"/>
    <property type="match status" value="1"/>
</dbReference>
<evidence type="ECO:0000313" key="6">
    <source>
        <dbReference type="EMBL" id="MFC5650296.1"/>
    </source>
</evidence>
<comment type="caution">
    <text evidence="6">The sequence shown here is derived from an EMBL/GenBank/DDBJ whole genome shotgun (WGS) entry which is preliminary data.</text>
</comment>
<dbReference type="Pfam" id="PF01168">
    <property type="entry name" value="Ala_racemase_N"/>
    <property type="match status" value="1"/>
</dbReference>
<dbReference type="Pfam" id="PF00842">
    <property type="entry name" value="Ala_racemase_C"/>
    <property type="match status" value="1"/>
</dbReference>
<dbReference type="InterPro" id="IPR009006">
    <property type="entry name" value="Ala_racemase/Decarboxylase_C"/>
</dbReference>
<feature type="active site" description="Proton acceptor; specific for L-alanine" evidence="4">
    <location>
        <position position="276"/>
    </location>
</feature>
<feature type="domain" description="Alanine racemase C-terminal" evidence="5">
    <location>
        <begin position="255"/>
        <end position="380"/>
    </location>
</feature>
<dbReference type="NCBIfam" id="TIGR00492">
    <property type="entry name" value="alr"/>
    <property type="match status" value="1"/>
</dbReference>
<evidence type="ECO:0000256" key="3">
    <source>
        <dbReference type="ARBA" id="ARBA00023235"/>
    </source>
</evidence>
<keyword evidence="7" id="KW-1185">Reference proteome</keyword>
<dbReference type="CDD" id="cd00430">
    <property type="entry name" value="PLPDE_III_AR"/>
    <property type="match status" value="1"/>
</dbReference>
<feature type="binding site" evidence="4">
    <location>
        <position position="323"/>
    </location>
    <ligand>
        <name>substrate</name>
    </ligand>
</feature>
<dbReference type="RefSeq" id="WP_379188842.1">
    <property type="nucleotide sequence ID" value="NZ_JBHSOW010000047.1"/>
</dbReference>
<organism evidence="6 7">
    <name type="scientific">Paenibacillus solisilvae</name>
    <dbReference type="NCBI Taxonomy" id="2486751"/>
    <lineage>
        <taxon>Bacteria</taxon>
        <taxon>Bacillati</taxon>
        <taxon>Bacillota</taxon>
        <taxon>Bacilli</taxon>
        <taxon>Bacillales</taxon>
        <taxon>Paenibacillaceae</taxon>
        <taxon>Paenibacillus</taxon>
    </lineage>
</organism>
<dbReference type="Proteomes" id="UP001596047">
    <property type="component" value="Unassembled WGS sequence"/>
</dbReference>
<feature type="binding site" evidence="4">
    <location>
        <position position="148"/>
    </location>
    <ligand>
        <name>substrate</name>
    </ligand>
</feature>
<dbReference type="EC" id="5.1.1.1" evidence="4"/>
<name>A0ABW0W1K1_9BACL</name>
<dbReference type="InterPro" id="IPR001608">
    <property type="entry name" value="Ala_racemase_N"/>
</dbReference>
<comment type="function">
    <text evidence="4">Catalyzes the interconversion of L-alanine and D-alanine. May also act on other amino acids.</text>
</comment>
<dbReference type="PANTHER" id="PTHR30511">
    <property type="entry name" value="ALANINE RACEMASE"/>
    <property type="match status" value="1"/>
</dbReference>
<dbReference type="Gene3D" id="3.20.20.10">
    <property type="entry name" value="Alanine racemase"/>
    <property type="match status" value="1"/>
</dbReference>
<feature type="modified residue" description="N6-(pyridoxal phosphate)lysine" evidence="4">
    <location>
        <position position="49"/>
    </location>
</feature>
<comment type="pathway">
    <text evidence="4">Amino-acid biosynthesis; D-alanine biosynthesis; D-alanine from L-alanine: step 1/1.</text>
</comment>
<keyword evidence="2 4" id="KW-0663">Pyridoxal phosphate</keyword>
<feature type="active site" description="Proton acceptor; specific for D-alanine" evidence="4">
    <location>
        <position position="49"/>
    </location>
</feature>
<dbReference type="PANTHER" id="PTHR30511:SF0">
    <property type="entry name" value="ALANINE RACEMASE, CATABOLIC-RELATED"/>
    <property type="match status" value="1"/>
</dbReference>
<dbReference type="EMBL" id="JBHSOW010000047">
    <property type="protein sequence ID" value="MFC5650296.1"/>
    <property type="molecule type" value="Genomic_DNA"/>
</dbReference>
<comment type="similarity">
    <text evidence="4">Belongs to the alanine racemase family.</text>
</comment>
<evidence type="ECO:0000256" key="1">
    <source>
        <dbReference type="ARBA" id="ARBA00001933"/>
    </source>
</evidence>
<reference evidence="7" key="1">
    <citation type="journal article" date="2019" name="Int. J. Syst. Evol. Microbiol.">
        <title>The Global Catalogue of Microorganisms (GCM) 10K type strain sequencing project: providing services to taxonomists for standard genome sequencing and annotation.</title>
        <authorList>
            <consortium name="The Broad Institute Genomics Platform"/>
            <consortium name="The Broad Institute Genome Sequencing Center for Infectious Disease"/>
            <person name="Wu L."/>
            <person name="Ma J."/>
        </authorList>
    </citation>
    <scope>NUCLEOTIDE SEQUENCE [LARGE SCALE GENOMIC DNA]</scope>
    <source>
        <strain evidence="7">CGMCC 1.3240</strain>
    </source>
</reference>
<comment type="catalytic activity">
    <reaction evidence="4">
        <text>L-alanine = D-alanine</text>
        <dbReference type="Rhea" id="RHEA:20249"/>
        <dbReference type="ChEBI" id="CHEBI:57416"/>
        <dbReference type="ChEBI" id="CHEBI:57972"/>
        <dbReference type="EC" id="5.1.1.1"/>
    </reaction>
</comment>
<evidence type="ECO:0000259" key="5">
    <source>
        <dbReference type="SMART" id="SM01005"/>
    </source>
</evidence>
<dbReference type="SUPFAM" id="SSF51419">
    <property type="entry name" value="PLP-binding barrel"/>
    <property type="match status" value="1"/>
</dbReference>
<evidence type="ECO:0000256" key="4">
    <source>
        <dbReference type="HAMAP-Rule" id="MF_01201"/>
    </source>
</evidence>
<dbReference type="InterPro" id="IPR020622">
    <property type="entry name" value="Ala_racemase_pyridoxalP-BS"/>
</dbReference>
<dbReference type="PRINTS" id="PR00992">
    <property type="entry name" value="ALARACEMASE"/>
</dbReference>
<keyword evidence="3 4" id="KW-0413">Isomerase</keyword>
<dbReference type="PROSITE" id="PS00395">
    <property type="entry name" value="ALANINE_RACEMASE"/>
    <property type="match status" value="1"/>
</dbReference>
<dbReference type="GO" id="GO:0008784">
    <property type="term" value="F:alanine racemase activity"/>
    <property type="evidence" value="ECO:0007669"/>
    <property type="project" value="UniProtKB-EC"/>
</dbReference>
<accession>A0ABW0W1K1</accession>
<proteinExistence type="inferred from homology"/>
<dbReference type="SUPFAM" id="SSF50621">
    <property type="entry name" value="Alanine racemase C-terminal domain-like"/>
    <property type="match status" value="1"/>
</dbReference>
<dbReference type="InterPro" id="IPR000821">
    <property type="entry name" value="Ala_racemase"/>
</dbReference>
<protein>
    <recommendedName>
        <fullName evidence="4">Alanine racemase</fullName>
        <ecNumber evidence="4">5.1.1.1</ecNumber>
    </recommendedName>
</protein>
<gene>
    <name evidence="6" type="primary">alr</name>
    <name evidence="6" type="ORF">ACFPYJ_14390</name>
</gene>
<evidence type="ECO:0000313" key="7">
    <source>
        <dbReference type="Proteomes" id="UP001596047"/>
    </source>
</evidence>
<dbReference type="InterPro" id="IPR029066">
    <property type="entry name" value="PLP-binding_barrel"/>
</dbReference>
<comment type="cofactor">
    <cofactor evidence="1 4">
        <name>pyridoxal 5'-phosphate</name>
        <dbReference type="ChEBI" id="CHEBI:597326"/>
    </cofactor>
</comment>